<dbReference type="Proteomes" id="UP000288178">
    <property type="component" value="Unassembled WGS sequence"/>
</dbReference>
<dbReference type="AlphaFoldDB" id="A0A3S2TR13"/>
<keyword evidence="4" id="KW-0121">Carboxypeptidase</keyword>
<dbReference type="EMBL" id="SACT01000003">
    <property type="protein sequence ID" value="RVT51597.1"/>
    <property type="molecule type" value="Genomic_DNA"/>
</dbReference>
<dbReference type="InterPro" id="IPR000667">
    <property type="entry name" value="Peptidase_S13"/>
</dbReference>
<dbReference type="Gene3D" id="3.50.80.20">
    <property type="entry name" value="D-Ala-D-Ala carboxypeptidase C, peptidase S13"/>
    <property type="match status" value="1"/>
</dbReference>
<dbReference type="PANTHER" id="PTHR30023:SF0">
    <property type="entry name" value="PENICILLIN-SENSITIVE CARBOXYPEPTIDASE A"/>
    <property type="match status" value="1"/>
</dbReference>
<gene>
    <name evidence="4" type="primary">dacB</name>
    <name evidence="4" type="ORF">ENE75_12330</name>
</gene>
<organism evidence="4 5">
    <name type="scientific">Rubrivivax albus</name>
    <dbReference type="NCBI Taxonomy" id="2499835"/>
    <lineage>
        <taxon>Bacteria</taxon>
        <taxon>Pseudomonadati</taxon>
        <taxon>Pseudomonadota</taxon>
        <taxon>Betaproteobacteria</taxon>
        <taxon>Burkholderiales</taxon>
        <taxon>Sphaerotilaceae</taxon>
        <taxon>Rubrivivax</taxon>
    </lineage>
</organism>
<keyword evidence="5" id="KW-1185">Reference proteome</keyword>
<keyword evidence="3" id="KW-0732">Signal</keyword>
<evidence type="ECO:0000256" key="1">
    <source>
        <dbReference type="ARBA" id="ARBA00006096"/>
    </source>
</evidence>
<name>A0A3S2TR13_9BURK</name>
<dbReference type="EC" id="3.4.16.4" evidence="4"/>
<keyword evidence="2 4" id="KW-0378">Hydrolase</keyword>
<reference evidence="4 5" key="1">
    <citation type="submission" date="2019-01" db="EMBL/GenBank/DDBJ databases">
        <authorList>
            <person name="Chen W.-M."/>
        </authorList>
    </citation>
    <scope>NUCLEOTIDE SEQUENCE [LARGE SCALE GENOMIC DNA]</scope>
    <source>
        <strain evidence="4 5">ICH-3</strain>
    </source>
</reference>
<feature type="chain" id="PRO_5018737297" evidence="3">
    <location>
        <begin position="34"/>
        <end position="483"/>
    </location>
</feature>
<proteinExistence type="inferred from homology"/>
<accession>A0A3S2TR13</accession>
<sequence>MGDMEAGRMSRTPRRWAGALCALALVSAALAHAETPILPPEVRQALQRATVPESALAVVIEEAGSGRPLLSAQAREPVNPASLAKLLTTYAALDRLGPAWAWRTPVWLDGPLRDGVLEGALVIQGRGDPTLVLERVWLLLQRVRQLGVREIRGDIVLDRSAFALPPHMPGAFDGEPLRPYNVGPDALPLNYKSVVYGFVPDPPSGRARVTQEPRLDGAPATLEVPLASGPCSDWRGALKASFGPEGARFAGAYPAACGPLNWPVADPDPDSYNARLLTALWRDMGGSLTGRVRDGTAPAGRTPDLEAVSPPLAEVVRDINKYSNNLMAQQLFLSLALAEGAPATPERARLAMAAWLGTRLGEELAVGVRLDNGAGLSRETRASAAALARLLQQAWGSPVMSELMSSLPVAGLDGTMRRSRAGDGRAHLKTGSLRDVAGVAGYVLSDSGRRYVLVAILNHDNAQAARPALEALVRWTRADGAAR</sequence>
<dbReference type="GO" id="GO:0009002">
    <property type="term" value="F:serine-type D-Ala-D-Ala carboxypeptidase activity"/>
    <property type="evidence" value="ECO:0007669"/>
    <property type="project" value="UniProtKB-EC"/>
</dbReference>
<dbReference type="InterPro" id="IPR012338">
    <property type="entry name" value="Beta-lactam/transpept-like"/>
</dbReference>
<evidence type="ECO:0000256" key="3">
    <source>
        <dbReference type="SAM" id="SignalP"/>
    </source>
</evidence>
<dbReference type="GO" id="GO:0006508">
    <property type="term" value="P:proteolysis"/>
    <property type="evidence" value="ECO:0007669"/>
    <property type="project" value="InterPro"/>
</dbReference>
<dbReference type="PRINTS" id="PR00922">
    <property type="entry name" value="DADACBPTASE3"/>
</dbReference>
<evidence type="ECO:0000313" key="4">
    <source>
        <dbReference type="EMBL" id="RVT51597.1"/>
    </source>
</evidence>
<dbReference type="PANTHER" id="PTHR30023">
    <property type="entry name" value="D-ALANYL-D-ALANINE CARBOXYPEPTIDASE"/>
    <property type="match status" value="1"/>
</dbReference>
<feature type="signal peptide" evidence="3">
    <location>
        <begin position="1"/>
        <end position="33"/>
    </location>
</feature>
<evidence type="ECO:0000313" key="5">
    <source>
        <dbReference type="Proteomes" id="UP000288178"/>
    </source>
</evidence>
<evidence type="ECO:0000256" key="2">
    <source>
        <dbReference type="ARBA" id="ARBA00022801"/>
    </source>
</evidence>
<protein>
    <submittedName>
        <fullName evidence="4">D-alanyl-D-alanine carboxypeptidase/D-alanyl-D-alanine-endopeptidase</fullName>
        <ecNumber evidence="4">3.4.16.4</ecNumber>
    </submittedName>
</protein>
<dbReference type="SUPFAM" id="SSF56601">
    <property type="entry name" value="beta-lactamase/transpeptidase-like"/>
    <property type="match status" value="1"/>
</dbReference>
<keyword evidence="4" id="KW-0645">Protease</keyword>
<comment type="caution">
    <text evidence="4">The sequence shown here is derived from an EMBL/GenBank/DDBJ whole genome shotgun (WGS) entry which is preliminary data.</text>
</comment>
<comment type="similarity">
    <text evidence="1">Belongs to the peptidase S13 family.</text>
</comment>
<dbReference type="Pfam" id="PF02113">
    <property type="entry name" value="Peptidase_S13"/>
    <property type="match status" value="1"/>
</dbReference>
<dbReference type="GO" id="GO:0000270">
    <property type="term" value="P:peptidoglycan metabolic process"/>
    <property type="evidence" value="ECO:0007669"/>
    <property type="project" value="TreeGrafter"/>
</dbReference>
<dbReference type="Gene3D" id="3.40.710.10">
    <property type="entry name" value="DD-peptidase/beta-lactamase superfamily"/>
    <property type="match status" value="1"/>
</dbReference>
<dbReference type="NCBIfam" id="TIGR00666">
    <property type="entry name" value="PBP4"/>
    <property type="match status" value="1"/>
</dbReference>
<dbReference type="OrthoDB" id="9802627at2"/>